<keyword evidence="3" id="KW-1185">Reference proteome</keyword>
<dbReference type="Pfam" id="PF05036">
    <property type="entry name" value="SPOR"/>
    <property type="match status" value="1"/>
</dbReference>
<evidence type="ECO:0000313" key="2">
    <source>
        <dbReference type="EMBL" id="MFH6984961.1"/>
    </source>
</evidence>
<dbReference type="EMBL" id="JBIPKE010000019">
    <property type="protein sequence ID" value="MFH6984961.1"/>
    <property type="molecule type" value="Genomic_DNA"/>
</dbReference>
<accession>A0ABW7NBF9</accession>
<sequence length="167" mass="18947">MHTHRVVIGLLLIGLIGCKTSSVPSSSEEVYKEDLAYLRPSLSEEIAEVPEPETPKLNATLPTGHLKTELDSVNQIIISNNRAQRYVDGYTIQIYTGNDREAATEAMNKAMSIDPQLDPQIQYYQPSYKVKAGQYINRLEAHEVFERLKVEFPLALLIPERIRVDYD</sequence>
<gene>
    <name evidence="2" type="ORF">ACHKAR_16010</name>
</gene>
<name>A0ABW7NBF9_9BACT</name>
<feature type="domain" description="SPOR" evidence="1">
    <location>
        <begin position="89"/>
        <end position="149"/>
    </location>
</feature>
<dbReference type="Proteomes" id="UP001610063">
    <property type="component" value="Unassembled WGS sequence"/>
</dbReference>
<dbReference type="PROSITE" id="PS51257">
    <property type="entry name" value="PROKAR_LIPOPROTEIN"/>
    <property type="match status" value="1"/>
</dbReference>
<organism evidence="2 3">
    <name type="scientific">Marinoscillum luteum</name>
    <dbReference type="NCBI Taxonomy" id="861051"/>
    <lineage>
        <taxon>Bacteria</taxon>
        <taxon>Pseudomonadati</taxon>
        <taxon>Bacteroidota</taxon>
        <taxon>Cytophagia</taxon>
        <taxon>Cytophagales</taxon>
        <taxon>Reichenbachiellaceae</taxon>
        <taxon>Marinoscillum</taxon>
    </lineage>
</organism>
<dbReference type="RefSeq" id="WP_395418397.1">
    <property type="nucleotide sequence ID" value="NZ_JBIPKE010000019.1"/>
</dbReference>
<proteinExistence type="predicted"/>
<evidence type="ECO:0000259" key="1">
    <source>
        <dbReference type="Pfam" id="PF05036"/>
    </source>
</evidence>
<dbReference type="InterPro" id="IPR007730">
    <property type="entry name" value="SPOR-like_dom"/>
</dbReference>
<reference evidence="2 3" key="1">
    <citation type="journal article" date="2013" name="Int. J. Syst. Evol. Microbiol.">
        <title>Marinoscillum luteum sp. nov., isolated from marine sediment.</title>
        <authorList>
            <person name="Cha I.T."/>
            <person name="Park S.J."/>
            <person name="Kim S.J."/>
            <person name="Kim J.G."/>
            <person name="Jung M.Y."/>
            <person name="Shin K.S."/>
            <person name="Kwon K.K."/>
            <person name="Yang S.H."/>
            <person name="Seo Y.S."/>
            <person name="Rhee S.K."/>
        </authorList>
    </citation>
    <scope>NUCLEOTIDE SEQUENCE [LARGE SCALE GENOMIC DNA]</scope>
    <source>
        <strain evidence="2 3">KCTC 23939</strain>
    </source>
</reference>
<comment type="caution">
    <text evidence="2">The sequence shown here is derived from an EMBL/GenBank/DDBJ whole genome shotgun (WGS) entry which is preliminary data.</text>
</comment>
<evidence type="ECO:0000313" key="3">
    <source>
        <dbReference type="Proteomes" id="UP001610063"/>
    </source>
</evidence>
<protein>
    <submittedName>
        <fullName evidence="2">SPOR domain-containing protein</fullName>
    </submittedName>
</protein>